<evidence type="ECO:0000256" key="1">
    <source>
        <dbReference type="SAM" id="MobiDB-lite"/>
    </source>
</evidence>
<sequence length="43" mass="4616">MTAQSAQAERRSRARSMPTASIIAAQRAVADVHAFRQSTEGVT</sequence>
<dbReference type="EMBL" id="CP139368">
    <property type="protein sequence ID" value="WPR89590.1"/>
    <property type="molecule type" value="Genomic_DNA"/>
</dbReference>
<dbReference type="RefSeq" id="WP_320942304.1">
    <property type="nucleotide sequence ID" value="NZ_BAABEU010000003.1"/>
</dbReference>
<dbReference type="Proteomes" id="UP001323798">
    <property type="component" value="Chromosome"/>
</dbReference>
<name>A0ABZ0SLA8_9MICO</name>
<gene>
    <name evidence="2" type="ORF">SM116_17810</name>
</gene>
<reference evidence="2 3" key="1">
    <citation type="submission" date="2023-11" db="EMBL/GenBank/DDBJ databases">
        <title>Genome sequence of Microbacterium rhizosphaerae KACC 19337.</title>
        <authorList>
            <person name="Choi H."/>
            <person name="Kim S."/>
            <person name="Kim Y."/>
            <person name="Kwon S.-W."/>
            <person name="Heo J."/>
        </authorList>
    </citation>
    <scope>NUCLEOTIDE SEQUENCE [LARGE SCALE GENOMIC DNA]</scope>
    <source>
        <strain evidence="2 3">KACC 19337</strain>
    </source>
</reference>
<accession>A0ABZ0SLA8</accession>
<evidence type="ECO:0000313" key="2">
    <source>
        <dbReference type="EMBL" id="WPR89590.1"/>
    </source>
</evidence>
<evidence type="ECO:0000313" key="3">
    <source>
        <dbReference type="Proteomes" id="UP001323798"/>
    </source>
</evidence>
<proteinExistence type="predicted"/>
<keyword evidence="3" id="KW-1185">Reference proteome</keyword>
<organism evidence="2 3">
    <name type="scientific">Microbacterium rhizosphaerae</name>
    <dbReference type="NCBI Taxonomy" id="1678237"/>
    <lineage>
        <taxon>Bacteria</taxon>
        <taxon>Bacillati</taxon>
        <taxon>Actinomycetota</taxon>
        <taxon>Actinomycetes</taxon>
        <taxon>Micrococcales</taxon>
        <taxon>Microbacteriaceae</taxon>
        <taxon>Microbacterium</taxon>
    </lineage>
</organism>
<protein>
    <submittedName>
        <fullName evidence="2">Uncharacterized protein</fullName>
    </submittedName>
</protein>
<feature type="region of interest" description="Disordered" evidence="1">
    <location>
        <begin position="1"/>
        <end position="20"/>
    </location>
</feature>